<evidence type="ECO:0000256" key="3">
    <source>
        <dbReference type="ARBA" id="ARBA00022692"/>
    </source>
</evidence>
<sequence length="169" mass="17743">MHLMGDTHLHPHPDHTPGSRWPVVAVVAAGGAVGALLRYVASRLWRNGSDAHAIWRTGEAAFPWTTLVVNAVGCFLMGVLTVALKERFTHASRLVNPFLGTGVLGGFTTFSSYTDDTRRLFENDQPATALGYLVLTVAGALAGVALGVALTRAALMRARHAGTGPGGTS</sequence>
<evidence type="ECO:0000256" key="8">
    <source>
        <dbReference type="ARBA" id="ARBA00035585"/>
    </source>
</evidence>
<comment type="subcellular location">
    <subcellularLocation>
        <location evidence="1 10">Cell membrane</location>
        <topology evidence="1 10">Multi-pass membrane protein</topology>
    </subcellularLocation>
</comment>
<feature type="binding site" evidence="10">
    <location>
        <position position="105"/>
    </location>
    <ligand>
        <name>Na(+)</name>
        <dbReference type="ChEBI" id="CHEBI:29101"/>
        <note>structural</note>
    </ligand>
</feature>
<evidence type="ECO:0000256" key="1">
    <source>
        <dbReference type="ARBA" id="ARBA00004651"/>
    </source>
</evidence>
<evidence type="ECO:0000313" key="12">
    <source>
        <dbReference type="Proteomes" id="UP000324308"/>
    </source>
</evidence>
<feature type="binding site" evidence="10">
    <location>
        <position position="108"/>
    </location>
    <ligand>
        <name>Na(+)</name>
        <dbReference type="ChEBI" id="CHEBI:29101"/>
        <note>structural</note>
    </ligand>
</feature>
<accession>A0ABX5ZWH9</accession>
<feature type="transmembrane region" description="Helical" evidence="10">
    <location>
        <begin position="61"/>
        <end position="82"/>
    </location>
</feature>
<reference evidence="11 12" key="1">
    <citation type="submission" date="2019-09" db="EMBL/GenBank/DDBJ databases">
        <title>Draft genome sequence of the Ebosin-producing strain Streptomyces sp. 139.</title>
        <authorList>
            <person name="Ai L."/>
            <person name="Geng M."/>
            <person name="Ma M."/>
            <person name="Bai L."/>
        </authorList>
    </citation>
    <scope>NUCLEOTIDE SEQUENCE [LARGE SCALE GENOMIC DNA]</scope>
    <source>
        <strain evidence="11 12">139</strain>
    </source>
</reference>
<evidence type="ECO:0000256" key="9">
    <source>
        <dbReference type="ARBA" id="ARBA00049940"/>
    </source>
</evidence>
<keyword evidence="5 10" id="KW-0472">Membrane</keyword>
<evidence type="ECO:0000256" key="2">
    <source>
        <dbReference type="ARBA" id="ARBA00022475"/>
    </source>
</evidence>
<proteinExistence type="inferred from homology"/>
<keyword evidence="2 10" id="KW-1003">Cell membrane</keyword>
<feature type="transmembrane region" description="Helical" evidence="10">
    <location>
        <begin position="94"/>
        <end position="114"/>
    </location>
</feature>
<feature type="transmembrane region" description="Helical" evidence="10">
    <location>
        <begin position="21"/>
        <end position="41"/>
    </location>
</feature>
<comment type="similarity">
    <text evidence="7 10">Belongs to the fluoride channel Fluc/FEX (TC 1.A.43) family.</text>
</comment>
<dbReference type="RefSeq" id="WP_150155598.1">
    <property type="nucleotide sequence ID" value="NZ_CP043959.1"/>
</dbReference>
<evidence type="ECO:0000256" key="7">
    <source>
        <dbReference type="ARBA" id="ARBA00035120"/>
    </source>
</evidence>
<dbReference type="EMBL" id="CP043959">
    <property type="protein sequence ID" value="QER87891.1"/>
    <property type="molecule type" value="Genomic_DNA"/>
</dbReference>
<protein>
    <recommendedName>
        <fullName evidence="10">Fluoride-specific ion channel FluC</fullName>
    </recommendedName>
</protein>
<comment type="catalytic activity">
    <reaction evidence="8">
        <text>fluoride(in) = fluoride(out)</text>
        <dbReference type="Rhea" id="RHEA:76159"/>
        <dbReference type="ChEBI" id="CHEBI:17051"/>
    </reaction>
    <physiologicalReaction direction="left-to-right" evidence="8">
        <dbReference type="Rhea" id="RHEA:76160"/>
    </physiologicalReaction>
</comment>
<keyword evidence="10" id="KW-0813">Transport</keyword>
<feature type="transmembrane region" description="Helical" evidence="10">
    <location>
        <begin position="129"/>
        <end position="150"/>
    </location>
</feature>
<keyword evidence="4 10" id="KW-1133">Transmembrane helix</keyword>
<comment type="function">
    <text evidence="9 10">Fluoride-specific ion channel. Important for reducing fluoride concentration in the cell, thus reducing its toxicity.</text>
</comment>
<keyword evidence="12" id="KW-1185">Reference proteome</keyword>
<organism evidence="11 12">
    <name type="scientific">Streptomyces tendae</name>
    <dbReference type="NCBI Taxonomy" id="1932"/>
    <lineage>
        <taxon>Bacteria</taxon>
        <taxon>Bacillati</taxon>
        <taxon>Actinomycetota</taxon>
        <taxon>Actinomycetes</taxon>
        <taxon>Kitasatosporales</taxon>
        <taxon>Streptomycetaceae</taxon>
        <taxon>Streptomyces</taxon>
    </lineage>
</organism>
<name>A0ABX5ZWH9_STRTE</name>
<dbReference type="PANTHER" id="PTHR28259:SF1">
    <property type="entry name" value="FLUORIDE EXPORT PROTEIN 1-RELATED"/>
    <property type="match status" value="1"/>
</dbReference>
<keyword evidence="3 10" id="KW-0812">Transmembrane</keyword>
<evidence type="ECO:0000256" key="4">
    <source>
        <dbReference type="ARBA" id="ARBA00022989"/>
    </source>
</evidence>
<evidence type="ECO:0000313" key="11">
    <source>
        <dbReference type="EMBL" id="QER87891.1"/>
    </source>
</evidence>
<keyword evidence="6 10" id="KW-0407">Ion channel</keyword>
<gene>
    <name evidence="10" type="primary">fluC</name>
    <name evidence="10" type="synonym">crcB</name>
    <name evidence="11" type="ORF">F3L20_20455</name>
</gene>
<keyword evidence="10" id="KW-0915">Sodium</keyword>
<dbReference type="Pfam" id="PF02537">
    <property type="entry name" value="CRCB"/>
    <property type="match status" value="1"/>
</dbReference>
<evidence type="ECO:0000256" key="5">
    <source>
        <dbReference type="ARBA" id="ARBA00023136"/>
    </source>
</evidence>
<keyword evidence="10" id="KW-0479">Metal-binding</keyword>
<evidence type="ECO:0000256" key="10">
    <source>
        <dbReference type="HAMAP-Rule" id="MF_00454"/>
    </source>
</evidence>
<dbReference type="HAMAP" id="MF_00454">
    <property type="entry name" value="FluC"/>
    <property type="match status" value="1"/>
</dbReference>
<keyword evidence="10" id="KW-0406">Ion transport</keyword>
<dbReference type="Proteomes" id="UP000324308">
    <property type="component" value="Chromosome"/>
</dbReference>
<dbReference type="InterPro" id="IPR003691">
    <property type="entry name" value="FluC"/>
</dbReference>
<dbReference type="PANTHER" id="PTHR28259">
    <property type="entry name" value="FLUORIDE EXPORT PROTEIN 1-RELATED"/>
    <property type="match status" value="1"/>
</dbReference>
<evidence type="ECO:0000256" key="6">
    <source>
        <dbReference type="ARBA" id="ARBA00023303"/>
    </source>
</evidence>
<comment type="activity regulation">
    <text evidence="10">Na(+) is not transported, but it plays an essential structural role and its presence is essential for fluoride channel function.</text>
</comment>